<dbReference type="SUPFAM" id="SSF55729">
    <property type="entry name" value="Acyl-CoA N-acyltransferases (Nat)"/>
    <property type="match status" value="1"/>
</dbReference>
<evidence type="ECO:0000256" key="2">
    <source>
        <dbReference type="ARBA" id="ARBA00023315"/>
    </source>
</evidence>
<organism evidence="4 5">
    <name type="scientific">Deinococcus aluminii</name>
    <dbReference type="NCBI Taxonomy" id="1656885"/>
    <lineage>
        <taxon>Bacteria</taxon>
        <taxon>Thermotogati</taxon>
        <taxon>Deinococcota</taxon>
        <taxon>Deinococci</taxon>
        <taxon>Deinococcales</taxon>
        <taxon>Deinococcaceae</taxon>
        <taxon>Deinococcus</taxon>
    </lineage>
</organism>
<dbReference type="PROSITE" id="PS51186">
    <property type="entry name" value="GNAT"/>
    <property type="match status" value="1"/>
</dbReference>
<proteinExistence type="predicted"/>
<dbReference type="Gene3D" id="3.40.630.30">
    <property type="match status" value="1"/>
</dbReference>
<dbReference type="RefSeq" id="WP_345456542.1">
    <property type="nucleotide sequence ID" value="NZ_BAABRV010000009.1"/>
</dbReference>
<dbReference type="Proteomes" id="UP001404956">
    <property type="component" value="Unassembled WGS sequence"/>
</dbReference>
<keyword evidence="1" id="KW-0808">Transferase</keyword>
<evidence type="ECO:0000313" key="4">
    <source>
        <dbReference type="EMBL" id="GAA5534655.1"/>
    </source>
</evidence>
<evidence type="ECO:0000259" key="3">
    <source>
        <dbReference type="PROSITE" id="PS51186"/>
    </source>
</evidence>
<evidence type="ECO:0000313" key="5">
    <source>
        <dbReference type="Proteomes" id="UP001404956"/>
    </source>
</evidence>
<keyword evidence="2" id="KW-0012">Acyltransferase</keyword>
<protein>
    <recommendedName>
        <fullName evidence="3">N-acetyltransferase domain-containing protein</fullName>
    </recommendedName>
</protein>
<dbReference type="InterPro" id="IPR016181">
    <property type="entry name" value="Acyl_CoA_acyltransferase"/>
</dbReference>
<dbReference type="CDD" id="cd04301">
    <property type="entry name" value="NAT_SF"/>
    <property type="match status" value="1"/>
</dbReference>
<dbReference type="Pfam" id="PF00583">
    <property type="entry name" value="Acetyltransf_1"/>
    <property type="match status" value="1"/>
</dbReference>
<dbReference type="PANTHER" id="PTHR43877:SF1">
    <property type="entry name" value="ACETYLTRANSFERASE"/>
    <property type="match status" value="1"/>
</dbReference>
<dbReference type="InterPro" id="IPR000182">
    <property type="entry name" value="GNAT_dom"/>
</dbReference>
<gene>
    <name evidence="4" type="ORF">Dalu01_03066</name>
</gene>
<keyword evidence="5" id="KW-1185">Reference proteome</keyword>
<dbReference type="InterPro" id="IPR050832">
    <property type="entry name" value="Bact_Acetyltransf"/>
</dbReference>
<feature type="domain" description="N-acetyltransferase" evidence="3">
    <location>
        <begin position="7"/>
        <end position="156"/>
    </location>
</feature>
<name>A0ABP9XJB1_9DEIO</name>
<dbReference type="EMBL" id="BAABRV010000009">
    <property type="protein sequence ID" value="GAA5534655.1"/>
    <property type="molecule type" value="Genomic_DNA"/>
</dbReference>
<comment type="caution">
    <text evidence="4">The sequence shown here is derived from an EMBL/GenBank/DDBJ whole genome shotgun (WGS) entry which is preliminary data.</text>
</comment>
<reference evidence="4 5" key="1">
    <citation type="submission" date="2024-02" db="EMBL/GenBank/DDBJ databases">
        <title>Deinococcus aluminii NBRC 112889.</title>
        <authorList>
            <person name="Ichikawa N."/>
            <person name="Katano-Makiyama Y."/>
            <person name="Hidaka K."/>
        </authorList>
    </citation>
    <scope>NUCLEOTIDE SEQUENCE [LARGE SCALE GENOMIC DNA]</scope>
    <source>
        <strain evidence="4 5">NBRC 112889</strain>
    </source>
</reference>
<sequence length="156" mass="16868">MTLPDGYTLRRATAADAPVIAAQRAAMFADMGVEYAEEVAQFTPWAARHLAAGTYLGWLVEAEGQPVAGAGLLLLDWPPHFIDPQPLRSYLLNVYTHPDHRGGGLARTLTETAIAETRARGIRVMSLHASEAGRPIYQKLGFTATNEMRLTLAGAP</sequence>
<dbReference type="PANTHER" id="PTHR43877">
    <property type="entry name" value="AMINOALKYLPHOSPHONATE N-ACETYLTRANSFERASE-RELATED-RELATED"/>
    <property type="match status" value="1"/>
</dbReference>
<accession>A0ABP9XJB1</accession>
<evidence type="ECO:0000256" key="1">
    <source>
        <dbReference type="ARBA" id="ARBA00022679"/>
    </source>
</evidence>